<dbReference type="CDD" id="cd01949">
    <property type="entry name" value="GGDEF"/>
    <property type="match status" value="1"/>
</dbReference>
<dbReference type="InterPro" id="IPR000160">
    <property type="entry name" value="GGDEF_dom"/>
</dbReference>
<gene>
    <name evidence="6" type="ORF">SAMN05216289_11826</name>
</gene>
<evidence type="ECO:0000313" key="7">
    <source>
        <dbReference type="Proteomes" id="UP000198575"/>
    </source>
</evidence>
<dbReference type="Pfam" id="PF00027">
    <property type="entry name" value="cNMP_binding"/>
    <property type="match status" value="1"/>
</dbReference>
<evidence type="ECO:0000259" key="5">
    <source>
        <dbReference type="PROSITE" id="PS50887"/>
    </source>
</evidence>
<dbReference type="SMART" id="SM00267">
    <property type="entry name" value="GGDEF"/>
    <property type="match status" value="1"/>
</dbReference>
<comment type="subcellular location">
    <subcellularLocation>
        <location evidence="1">Cytoplasm</location>
    </subcellularLocation>
</comment>
<evidence type="ECO:0000256" key="3">
    <source>
        <dbReference type="ARBA" id="ARBA00034247"/>
    </source>
</evidence>
<evidence type="ECO:0000256" key="1">
    <source>
        <dbReference type="ARBA" id="ARBA00004496"/>
    </source>
</evidence>
<dbReference type="OrthoDB" id="9803824at2"/>
<dbReference type="Gene3D" id="2.60.120.10">
    <property type="entry name" value="Jelly Rolls"/>
    <property type="match status" value="1"/>
</dbReference>
<dbReference type="STRING" id="578942.SAMN05216289_11826"/>
<feature type="domain" description="GGDEF" evidence="5">
    <location>
        <begin position="211"/>
        <end position="341"/>
    </location>
</feature>
<evidence type="ECO:0000256" key="2">
    <source>
        <dbReference type="ARBA" id="ARBA00012528"/>
    </source>
</evidence>
<proteinExistence type="predicted"/>
<dbReference type="PROSITE" id="PS50042">
    <property type="entry name" value="CNMP_BINDING_3"/>
    <property type="match status" value="1"/>
</dbReference>
<evidence type="ECO:0000313" key="6">
    <source>
        <dbReference type="EMBL" id="SFN38594.1"/>
    </source>
</evidence>
<protein>
    <recommendedName>
        <fullName evidence="2">diguanylate cyclase</fullName>
        <ecNumber evidence="2">2.7.7.65</ecNumber>
    </recommendedName>
</protein>
<dbReference type="NCBIfam" id="TIGR00254">
    <property type="entry name" value="GGDEF"/>
    <property type="match status" value="1"/>
</dbReference>
<dbReference type="GO" id="GO:1902201">
    <property type="term" value="P:negative regulation of bacterial-type flagellum-dependent cell motility"/>
    <property type="evidence" value="ECO:0007669"/>
    <property type="project" value="TreeGrafter"/>
</dbReference>
<dbReference type="InterPro" id="IPR018490">
    <property type="entry name" value="cNMP-bd_dom_sf"/>
</dbReference>
<sequence length="341" mass="37808">MSSNRTVSNVTPIGSFAGRQRAPLLPRELSDRELALFVTASDRREVSPGEMIFRRGELGRSMFVVESGQIRLEFGDGMPDKLIGPREFFGELTLFIGDHTRVANAVATTASVMHVIEQQAFDQLLDSEPRLLAQFMRRSFSYLVASEQQLIASLKRRNEDLMVTLDSLRQTQTQLSTAQRLVQTDELTGLCNRRGLYMFLEHLGDSRLPGTELGLLLIDIDRFKQINDRCGHLVGDQVLRAIAEEVQGAASPCDLPCRLGGDEFALLTQVTGAEELASRATQIVTAVRAMRFPGCEGLKVSVSIGARLCTETTDWAIWYSDTDCLLYEVKGRGGDGYRAPD</sequence>
<dbReference type="Pfam" id="PF00990">
    <property type="entry name" value="GGDEF"/>
    <property type="match status" value="1"/>
</dbReference>
<dbReference type="GO" id="GO:0043709">
    <property type="term" value="P:cell adhesion involved in single-species biofilm formation"/>
    <property type="evidence" value="ECO:0007669"/>
    <property type="project" value="TreeGrafter"/>
</dbReference>
<dbReference type="SMART" id="SM00100">
    <property type="entry name" value="cNMP"/>
    <property type="match status" value="1"/>
</dbReference>
<dbReference type="InterPro" id="IPR000595">
    <property type="entry name" value="cNMP-bd_dom"/>
</dbReference>
<organism evidence="6 7">
    <name type="scientific">Dokdonella immobilis</name>
    <dbReference type="NCBI Taxonomy" id="578942"/>
    <lineage>
        <taxon>Bacteria</taxon>
        <taxon>Pseudomonadati</taxon>
        <taxon>Pseudomonadota</taxon>
        <taxon>Gammaproteobacteria</taxon>
        <taxon>Lysobacterales</taxon>
        <taxon>Rhodanobacteraceae</taxon>
        <taxon>Dokdonella</taxon>
    </lineage>
</organism>
<feature type="domain" description="Cyclic nucleotide-binding" evidence="4">
    <location>
        <begin position="25"/>
        <end position="125"/>
    </location>
</feature>
<comment type="catalytic activity">
    <reaction evidence="3">
        <text>2 GTP = 3',3'-c-di-GMP + 2 diphosphate</text>
        <dbReference type="Rhea" id="RHEA:24898"/>
        <dbReference type="ChEBI" id="CHEBI:33019"/>
        <dbReference type="ChEBI" id="CHEBI:37565"/>
        <dbReference type="ChEBI" id="CHEBI:58805"/>
        <dbReference type="EC" id="2.7.7.65"/>
    </reaction>
</comment>
<dbReference type="CDD" id="cd00038">
    <property type="entry name" value="CAP_ED"/>
    <property type="match status" value="1"/>
</dbReference>
<dbReference type="Gene3D" id="3.30.70.270">
    <property type="match status" value="1"/>
</dbReference>
<name>A0A1I4YKR8_9GAMM</name>
<dbReference type="PANTHER" id="PTHR45138">
    <property type="entry name" value="REGULATORY COMPONENTS OF SENSORY TRANSDUCTION SYSTEM"/>
    <property type="match status" value="1"/>
</dbReference>
<dbReference type="SUPFAM" id="SSF55073">
    <property type="entry name" value="Nucleotide cyclase"/>
    <property type="match status" value="1"/>
</dbReference>
<dbReference type="RefSeq" id="WP_092408454.1">
    <property type="nucleotide sequence ID" value="NZ_FOVF01000018.1"/>
</dbReference>
<evidence type="ECO:0000259" key="4">
    <source>
        <dbReference type="PROSITE" id="PS50042"/>
    </source>
</evidence>
<dbReference type="InterPro" id="IPR043128">
    <property type="entry name" value="Rev_trsase/Diguanyl_cyclase"/>
</dbReference>
<dbReference type="InterPro" id="IPR014710">
    <property type="entry name" value="RmlC-like_jellyroll"/>
</dbReference>
<dbReference type="InterPro" id="IPR050469">
    <property type="entry name" value="Diguanylate_Cyclase"/>
</dbReference>
<dbReference type="PANTHER" id="PTHR45138:SF9">
    <property type="entry name" value="DIGUANYLATE CYCLASE DGCM-RELATED"/>
    <property type="match status" value="1"/>
</dbReference>
<dbReference type="Proteomes" id="UP000198575">
    <property type="component" value="Unassembled WGS sequence"/>
</dbReference>
<dbReference type="InterPro" id="IPR029787">
    <property type="entry name" value="Nucleotide_cyclase"/>
</dbReference>
<dbReference type="EMBL" id="FOVF01000018">
    <property type="protein sequence ID" value="SFN38594.1"/>
    <property type="molecule type" value="Genomic_DNA"/>
</dbReference>
<dbReference type="PROSITE" id="PS50887">
    <property type="entry name" value="GGDEF"/>
    <property type="match status" value="1"/>
</dbReference>
<accession>A0A1I4YKR8</accession>
<dbReference type="EC" id="2.7.7.65" evidence="2"/>
<dbReference type="GO" id="GO:0052621">
    <property type="term" value="F:diguanylate cyclase activity"/>
    <property type="evidence" value="ECO:0007669"/>
    <property type="project" value="UniProtKB-EC"/>
</dbReference>
<dbReference type="GO" id="GO:0005737">
    <property type="term" value="C:cytoplasm"/>
    <property type="evidence" value="ECO:0007669"/>
    <property type="project" value="UniProtKB-SubCell"/>
</dbReference>
<dbReference type="SUPFAM" id="SSF51206">
    <property type="entry name" value="cAMP-binding domain-like"/>
    <property type="match status" value="1"/>
</dbReference>
<reference evidence="6 7" key="1">
    <citation type="submission" date="2016-10" db="EMBL/GenBank/DDBJ databases">
        <authorList>
            <person name="de Groot N.N."/>
        </authorList>
    </citation>
    <scope>NUCLEOTIDE SEQUENCE [LARGE SCALE GENOMIC DNA]</scope>
    <source>
        <strain evidence="6 7">CGMCC 1.7659</strain>
    </source>
</reference>
<keyword evidence="7" id="KW-1185">Reference proteome</keyword>
<dbReference type="AlphaFoldDB" id="A0A1I4YKR8"/>
<dbReference type="GO" id="GO:0005886">
    <property type="term" value="C:plasma membrane"/>
    <property type="evidence" value="ECO:0007669"/>
    <property type="project" value="TreeGrafter"/>
</dbReference>